<sequence>MREAKARSRATKSELNKPRGRFNLWKWVCLILIGLMLGTGVWLAHAVLTPVDQSYSTQDTTTGDPAMTVSLTKRQANEIISYYLNDFQKDSNVKYSLTLADQAVLDGSFKFFGQKVGFSLLFDPLVLKNGNVELKARQLNVGSLPVPISYVMSYAAGNFKLPKWVRMNSKQKTVVLDLNKFKMANGMQLKADKIDLPNSQIDFSVYLPKK</sequence>
<dbReference type="AlphaFoldDB" id="A0A0R2ESE3"/>
<name>A0A0R2ESE3_9LACO</name>
<evidence type="ECO:0000313" key="2">
    <source>
        <dbReference type="Proteomes" id="UP000050865"/>
    </source>
</evidence>
<evidence type="ECO:0000313" key="1">
    <source>
        <dbReference type="EMBL" id="KRN18691.1"/>
    </source>
</evidence>
<dbReference type="STRING" id="1423730.FC75_GL000459"/>
<proteinExistence type="predicted"/>
<dbReference type="EMBL" id="AYZJ01000084">
    <property type="protein sequence ID" value="KRN18691.1"/>
    <property type="molecule type" value="Genomic_DNA"/>
</dbReference>
<organism evidence="1 2">
    <name type="scientific">Lacticaseibacillus camelliae DSM 22697 = JCM 13995</name>
    <dbReference type="NCBI Taxonomy" id="1423730"/>
    <lineage>
        <taxon>Bacteria</taxon>
        <taxon>Bacillati</taxon>
        <taxon>Bacillota</taxon>
        <taxon>Bacilli</taxon>
        <taxon>Lactobacillales</taxon>
        <taxon>Lactobacillaceae</taxon>
        <taxon>Lacticaseibacillus</taxon>
    </lineage>
</organism>
<dbReference type="InterPro" id="IPR018672">
    <property type="entry name" value="DUF2140"/>
</dbReference>
<keyword evidence="2" id="KW-1185">Reference proteome</keyword>
<reference evidence="1 2" key="1">
    <citation type="journal article" date="2015" name="Genome Announc.">
        <title>Expanding the biotechnology potential of lactobacilli through comparative genomics of 213 strains and associated genera.</title>
        <authorList>
            <person name="Sun Z."/>
            <person name="Harris H.M."/>
            <person name="McCann A."/>
            <person name="Guo C."/>
            <person name="Argimon S."/>
            <person name="Zhang W."/>
            <person name="Yang X."/>
            <person name="Jeffery I.B."/>
            <person name="Cooney J.C."/>
            <person name="Kagawa T.F."/>
            <person name="Liu W."/>
            <person name="Song Y."/>
            <person name="Salvetti E."/>
            <person name="Wrobel A."/>
            <person name="Rasinkangas P."/>
            <person name="Parkhill J."/>
            <person name="Rea M.C."/>
            <person name="O'Sullivan O."/>
            <person name="Ritari J."/>
            <person name="Douillard F.P."/>
            <person name="Paul Ross R."/>
            <person name="Yang R."/>
            <person name="Briner A.E."/>
            <person name="Felis G.E."/>
            <person name="de Vos W.M."/>
            <person name="Barrangou R."/>
            <person name="Klaenhammer T.R."/>
            <person name="Caufield P.W."/>
            <person name="Cui Y."/>
            <person name="Zhang H."/>
            <person name="O'Toole P.W."/>
        </authorList>
    </citation>
    <scope>NUCLEOTIDE SEQUENCE [LARGE SCALE GENOMIC DNA]</scope>
    <source>
        <strain evidence="1 2">DSM 22697</strain>
    </source>
</reference>
<gene>
    <name evidence="1" type="ORF">FC75_GL000459</name>
</gene>
<protein>
    <recommendedName>
        <fullName evidence="3">Extracellular protein</fullName>
    </recommendedName>
</protein>
<comment type="caution">
    <text evidence="1">The sequence shown here is derived from an EMBL/GenBank/DDBJ whole genome shotgun (WGS) entry which is preliminary data.</text>
</comment>
<dbReference type="RefSeq" id="WP_056989874.1">
    <property type="nucleotide sequence ID" value="NZ_AYZJ01000084.1"/>
</dbReference>
<dbReference type="Proteomes" id="UP000050865">
    <property type="component" value="Unassembled WGS sequence"/>
</dbReference>
<dbReference type="Pfam" id="PF09911">
    <property type="entry name" value="DUF2140"/>
    <property type="match status" value="1"/>
</dbReference>
<dbReference type="PATRIC" id="fig|1423730.4.peg.478"/>
<accession>A0A0R2ESE3</accession>
<evidence type="ECO:0008006" key="3">
    <source>
        <dbReference type="Google" id="ProtNLM"/>
    </source>
</evidence>